<comment type="caution">
    <text evidence="2">The sequence shown here is derived from an EMBL/GenBank/DDBJ whole genome shotgun (WGS) entry which is preliminary data.</text>
</comment>
<evidence type="ECO:0000256" key="1">
    <source>
        <dbReference type="SAM" id="SignalP"/>
    </source>
</evidence>
<dbReference type="AlphaFoldDB" id="A0A6P1D6L4"/>
<accession>A0A6P1D6L4</accession>
<feature type="signal peptide" evidence="1">
    <location>
        <begin position="1"/>
        <end position="36"/>
    </location>
</feature>
<evidence type="ECO:0000313" key="2">
    <source>
        <dbReference type="EMBL" id="NEW46087.1"/>
    </source>
</evidence>
<proteinExistence type="predicted"/>
<dbReference type="EMBL" id="JAAGUZ010000042">
    <property type="protein sequence ID" value="NEW46087.1"/>
    <property type="molecule type" value="Genomic_DNA"/>
</dbReference>
<reference evidence="2 3" key="1">
    <citation type="submission" date="2020-01" db="EMBL/GenBank/DDBJ databases">
        <title>Genetics and antimicrobial susceptibilities of Nocardia species isolated from the soil; a comparison with species isolated from humans.</title>
        <authorList>
            <person name="Carrasco G."/>
            <person name="Monzon S."/>
            <person name="Sansegundo M."/>
            <person name="Garcia E."/>
            <person name="Garrido N."/>
            <person name="Medina M.J."/>
            <person name="Villalon P."/>
            <person name="Ramirez-Arocha A.C."/>
            <person name="Jimenez P."/>
            <person name="Cuesta I."/>
            <person name="Valdezate S."/>
        </authorList>
    </citation>
    <scope>NUCLEOTIDE SEQUENCE [LARGE SCALE GENOMIC DNA]</scope>
    <source>
        <strain evidence="2 3">CNM20110639</strain>
    </source>
</reference>
<protein>
    <recommendedName>
        <fullName evidence="4">Secreted protein</fullName>
    </recommendedName>
</protein>
<keyword evidence="1" id="KW-0732">Signal</keyword>
<dbReference type="Proteomes" id="UP000468928">
    <property type="component" value="Unassembled WGS sequence"/>
</dbReference>
<evidence type="ECO:0000313" key="3">
    <source>
        <dbReference type="Proteomes" id="UP000468928"/>
    </source>
</evidence>
<evidence type="ECO:0008006" key="4">
    <source>
        <dbReference type="Google" id="ProtNLM"/>
    </source>
</evidence>
<sequence>MWSRKVRSSRVTAAKAAVVVAASATALLSGSGTAAAAEYWGDMVAGLRCSGVSPNIIDMPYSSSIYASGSSDRPGLAHLQVNTGGSIWGYDTHPTVNWTNLNTGASGSVTGHGRVSLGDQTSVWFDIPTGAGQVRIDLSVVNTGFVPVPPVTCSGTTHVR</sequence>
<organism evidence="2 3">
    <name type="scientific">Nocardia cyriacigeorgica</name>
    <dbReference type="NCBI Taxonomy" id="135487"/>
    <lineage>
        <taxon>Bacteria</taxon>
        <taxon>Bacillati</taxon>
        <taxon>Actinomycetota</taxon>
        <taxon>Actinomycetes</taxon>
        <taxon>Mycobacteriales</taxon>
        <taxon>Nocardiaceae</taxon>
        <taxon>Nocardia</taxon>
    </lineage>
</organism>
<feature type="chain" id="PRO_5026798153" description="Secreted protein" evidence="1">
    <location>
        <begin position="37"/>
        <end position="160"/>
    </location>
</feature>
<gene>
    <name evidence="2" type="ORF">GV789_16755</name>
</gene>
<name>A0A6P1D6L4_9NOCA</name>
<dbReference type="RefSeq" id="WP_163829523.1">
    <property type="nucleotide sequence ID" value="NZ_JAAGUZ010000042.1"/>
</dbReference>